<sequence length="167" mass="18855">MRQIKNIGKMKRYEVSCDTQTIVSLSRFHHKLIGVGKLLTRRIEKGLLYGSLENRQQESPAPGQILISGPKSAAHAFEEVRKEENRRSTDTNLCCSCSEGAMNTKIEKQTGTNKAETQDKTLCSDFQKYQLTELPRFLSSLVIVFFEISRYDDARLVIIAPTGAEII</sequence>
<dbReference type="AlphaFoldDB" id="A0AAD5N2V1"/>
<protein>
    <submittedName>
        <fullName evidence="1">Uncharacterized protein</fullName>
    </submittedName>
</protein>
<comment type="caution">
    <text evidence="1">The sequence shown here is derived from an EMBL/GenBank/DDBJ whole genome shotgun (WGS) entry which is preliminary data.</text>
</comment>
<keyword evidence="2" id="KW-1185">Reference proteome</keyword>
<reference evidence="1" key="1">
    <citation type="submission" date="2021-06" db="EMBL/GenBank/DDBJ databases">
        <title>Parelaphostrongylus tenuis whole genome reference sequence.</title>
        <authorList>
            <person name="Garwood T.J."/>
            <person name="Larsen P.A."/>
            <person name="Fountain-Jones N.M."/>
            <person name="Garbe J.R."/>
            <person name="Macchietto M.G."/>
            <person name="Kania S.A."/>
            <person name="Gerhold R.W."/>
            <person name="Richards J.E."/>
            <person name="Wolf T.M."/>
        </authorList>
    </citation>
    <scope>NUCLEOTIDE SEQUENCE</scope>
    <source>
        <strain evidence="1">MNPRO001-30</strain>
        <tissue evidence="1">Meninges</tissue>
    </source>
</reference>
<dbReference type="Proteomes" id="UP001196413">
    <property type="component" value="Unassembled WGS sequence"/>
</dbReference>
<evidence type="ECO:0000313" key="2">
    <source>
        <dbReference type="Proteomes" id="UP001196413"/>
    </source>
</evidence>
<proteinExistence type="predicted"/>
<gene>
    <name evidence="1" type="ORF">KIN20_014124</name>
</gene>
<dbReference type="EMBL" id="JAHQIW010002797">
    <property type="protein sequence ID" value="KAJ1356414.1"/>
    <property type="molecule type" value="Genomic_DNA"/>
</dbReference>
<evidence type="ECO:0000313" key="1">
    <source>
        <dbReference type="EMBL" id="KAJ1356414.1"/>
    </source>
</evidence>
<accession>A0AAD5N2V1</accession>
<organism evidence="1 2">
    <name type="scientific">Parelaphostrongylus tenuis</name>
    <name type="common">Meningeal worm</name>
    <dbReference type="NCBI Taxonomy" id="148309"/>
    <lineage>
        <taxon>Eukaryota</taxon>
        <taxon>Metazoa</taxon>
        <taxon>Ecdysozoa</taxon>
        <taxon>Nematoda</taxon>
        <taxon>Chromadorea</taxon>
        <taxon>Rhabditida</taxon>
        <taxon>Rhabditina</taxon>
        <taxon>Rhabditomorpha</taxon>
        <taxon>Strongyloidea</taxon>
        <taxon>Metastrongylidae</taxon>
        <taxon>Parelaphostrongylus</taxon>
    </lineage>
</organism>
<name>A0AAD5N2V1_PARTN</name>